<feature type="compositionally biased region" description="Acidic residues" evidence="1">
    <location>
        <begin position="1050"/>
        <end position="1060"/>
    </location>
</feature>
<feature type="region of interest" description="Disordered" evidence="1">
    <location>
        <begin position="1025"/>
        <end position="1060"/>
    </location>
</feature>
<dbReference type="AlphaFoldDB" id="A0A8H7DY90"/>
<dbReference type="GO" id="GO:0043531">
    <property type="term" value="F:ADP binding"/>
    <property type="evidence" value="ECO:0007669"/>
    <property type="project" value="InterPro"/>
</dbReference>
<dbReference type="PANTHER" id="PTHR46082:SF11">
    <property type="entry name" value="AAA+ ATPASE DOMAIN-CONTAINING PROTEIN-RELATED"/>
    <property type="match status" value="1"/>
</dbReference>
<dbReference type="Gene3D" id="3.40.50.1580">
    <property type="entry name" value="Nucleoside phosphorylase domain"/>
    <property type="match status" value="1"/>
</dbReference>
<comment type="caution">
    <text evidence="2">The sequence shown here is derived from an EMBL/GenBank/DDBJ whole genome shotgun (WGS) entry which is preliminary data.</text>
</comment>
<feature type="compositionally biased region" description="Basic and acidic residues" evidence="1">
    <location>
        <begin position="1025"/>
        <end position="1049"/>
    </location>
</feature>
<dbReference type="EMBL" id="JAACFV010000251">
    <property type="protein sequence ID" value="KAF7502452.1"/>
    <property type="molecule type" value="Genomic_DNA"/>
</dbReference>
<dbReference type="Gene3D" id="3.40.50.300">
    <property type="entry name" value="P-loop containing nucleotide triphosphate hydrolases"/>
    <property type="match status" value="1"/>
</dbReference>
<evidence type="ECO:0000256" key="1">
    <source>
        <dbReference type="SAM" id="MobiDB-lite"/>
    </source>
</evidence>
<dbReference type="PANTHER" id="PTHR46082">
    <property type="entry name" value="ATP/GTP-BINDING PROTEIN-RELATED"/>
    <property type="match status" value="1"/>
</dbReference>
<sequence>MAQPALPTLKKLGHDDYGVAIICPLEVEVSAVRYMLNEEHARLPNKEGDSNRYICGRMSGHNVVIGFLPEGSQGVGAAATVATDMKRTFPQATLRLLVGIGGGVPSVQNDVRLGDVVVSMPSGVHGGVVQYDLGKETPTGFERKGFLEPPPTSWRTCVVDMKSAHRTKPNQISTFLEDMIKKYPGLDEYRRPTTEKDVLFLPTNKHISGETTCQKCDHSQVVERSPRARDTPKIFYGLIASGSRVEKNAEKRDQIAQDAGGALCFEMEAAGLMNDFRCIVIRGISDYADSHKNDDWLAYGAAMAAGCAKELLTYMDPVISSNSTGRNVHWTITRVTNPYFTGRADIVEEITEVVQNALQDDTGVDQCRIVVTGMGGQGKSEICLHVADRVRSSYWGVFWVDVDKVALAESGFRAIGSRLNLPGPSIDDVRQSLANVKHPWLLILDNADDKDVGYQQYFPTGCTGVIVLTSRNSKCHQSATRKSITLDGLLPHNASNLFLQAARIPRSQHEACKQDAELVATSLLKGHPLALIQAGAYVSQGHCRIAAYSSVFHRQRKRLLTFRPEQAHSRYGDVYATFEASADVLQSSSHKEAASDALQLLPVLAMLASTPLPLSLFEVAWEGAQHISREATAEDNNVGYLVTWHVSQLLPLLEADGEAWDPFRLVEAVRLLEAYSLVVVNDAGDSMSVSMHALTHAWAKDRQEPKLQRQSWLRTGCVIAVTTVEWLSARQSFWLERQTQLRPHLQALVSVGTSVMFDNEVQLMIVRILLRCGWILDLVRSDTELFTLMQQLFIWLNLDGVTATEKWLPLYDLYGQNLIDFYGQNLSDNRRSQAAVTLLEQVVTIRKQTLAEVHPDRLASQHALAVAYQDNGQVEKAITLLEQIVKIRKQKFAEDHPDQLASQHALAVAYRNNGQVEKAMTLLEQIVKIREQTLAEDHPDRLASQHSLARAYQANQQVEKAMTLQEQVVRIREQTLREDHPDRLGSEHNLATMFWDLGQPSVAIQIMQKVVRIQQRVLSEQHPDRKASEEWLRDMEDETRMCIDGRQDDSDWESYSSDDT</sequence>
<dbReference type="GO" id="GO:0009116">
    <property type="term" value="P:nucleoside metabolic process"/>
    <property type="evidence" value="ECO:0007669"/>
    <property type="project" value="InterPro"/>
</dbReference>
<evidence type="ECO:0008006" key="4">
    <source>
        <dbReference type="Google" id="ProtNLM"/>
    </source>
</evidence>
<dbReference type="Gene3D" id="1.25.40.10">
    <property type="entry name" value="Tetratricopeptide repeat domain"/>
    <property type="match status" value="1"/>
</dbReference>
<dbReference type="SUPFAM" id="SSF53167">
    <property type="entry name" value="Purine and uridine phosphorylases"/>
    <property type="match status" value="1"/>
</dbReference>
<dbReference type="InterPro" id="IPR027417">
    <property type="entry name" value="P-loop_NTPase"/>
</dbReference>
<organism evidence="2 3">
    <name type="scientific">Endocarpon pusillum</name>
    <dbReference type="NCBI Taxonomy" id="364733"/>
    <lineage>
        <taxon>Eukaryota</taxon>
        <taxon>Fungi</taxon>
        <taxon>Dikarya</taxon>
        <taxon>Ascomycota</taxon>
        <taxon>Pezizomycotina</taxon>
        <taxon>Eurotiomycetes</taxon>
        <taxon>Chaetothyriomycetidae</taxon>
        <taxon>Verrucariales</taxon>
        <taxon>Verrucariaceae</taxon>
        <taxon>Endocarpon</taxon>
    </lineage>
</organism>
<dbReference type="InterPro" id="IPR011990">
    <property type="entry name" value="TPR-like_helical_dom_sf"/>
</dbReference>
<protein>
    <recommendedName>
        <fullName evidence="4">Nucleoside phosphorylase domain-containing protein</fullName>
    </recommendedName>
</protein>
<dbReference type="SUPFAM" id="SSF48452">
    <property type="entry name" value="TPR-like"/>
    <property type="match status" value="2"/>
</dbReference>
<dbReference type="Pfam" id="PF13424">
    <property type="entry name" value="TPR_12"/>
    <property type="match status" value="2"/>
</dbReference>
<keyword evidence="3" id="KW-1185">Reference proteome</keyword>
<name>A0A8H7DY90_9EURO</name>
<dbReference type="Proteomes" id="UP000606974">
    <property type="component" value="Unassembled WGS sequence"/>
</dbReference>
<dbReference type="Pfam" id="PF13374">
    <property type="entry name" value="TPR_10"/>
    <property type="match status" value="1"/>
</dbReference>
<evidence type="ECO:0000313" key="3">
    <source>
        <dbReference type="Proteomes" id="UP000606974"/>
    </source>
</evidence>
<gene>
    <name evidence="2" type="ORF">GJ744_005798</name>
</gene>
<proteinExistence type="predicted"/>
<accession>A0A8H7DY90</accession>
<dbReference type="InterPro" id="IPR035994">
    <property type="entry name" value="Nucleoside_phosphorylase_sf"/>
</dbReference>
<dbReference type="OrthoDB" id="5986190at2759"/>
<reference evidence="2" key="1">
    <citation type="submission" date="2020-02" db="EMBL/GenBank/DDBJ databases">
        <authorList>
            <person name="Palmer J.M."/>
        </authorList>
    </citation>
    <scope>NUCLEOTIDE SEQUENCE</scope>
    <source>
        <strain evidence="2">EPUS1.4</strain>
        <tissue evidence="2">Thallus</tissue>
    </source>
</reference>
<evidence type="ECO:0000313" key="2">
    <source>
        <dbReference type="EMBL" id="KAF7502452.1"/>
    </source>
</evidence>
<dbReference type="GO" id="GO:0003824">
    <property type="term" value="F:catalytic activity"/>
    <property type="evidence" value="ECO:0007669"/>
    <property type="project" value="InterPro"/>
</dbReference>
<dbReference type="SUPFAM" id="SSF52540">
    <property type="entry name" value="P-loop containing nucleoside triphosphate hydrolases"/>
    <property type="match status" value="1"/>
</dbReference>
<dbReference type="InterPro" id="IPR053137">
    <property type="entry name" value="NLR-like"/>
</dbReference>